<proteinExistence type="predicted"/>
<feature type="compositionally biased region" description="Low complexity" evidence="1">
    <location>
        <begin position="509"/>
        <end position="521"/>
    </location>
</feature>
<dbReference type="WBParaSite" id="TTAC_0000730501-mRNA-1">
    <property type="protein sequence ID" value="TTAC_0000730501-mRNA-1"/>
    <property type="gene ID" value="TTAC_0000730501"/>
</dbReference>
<dbReference type="AlphaFoldDB" id="A0A158REH3"/>
<feature type="region of interest" description="Disordered" evidence="1">
    <location>
        <begin position="499"/>
        <end position="522"/>
    </location>
</feature>
<feature type="region of interest" description="Disordered" evidence="1">
    <location>
        <begin position="855"/>
        <end position="883"/>
    </location>
</feature>
<evidence type="ECO:0000256" key="1">
    <source>
        <dbReference type="SAM" id="MobiDB-lite"/>
    </source>
</evidence>
<sequence length="1061" mass="114154">LAAESQSPQKLSYKGGLLPPPSAFHCPPRSAGTSCLSDYLQMDITTAVTQNRLRLEICPYASQVDWSAPIANGDIRQSTKREEEEDDFYYGFATAAPGTPGLVFGPLYNFTSIDFEVNFQLGGEVNHPDGGNVSSIMRHGWVKGLLFEYILLYCPPLPTDFEVGGQVGYSLHTHTDATGATVAVAEVRCLPDRFFLPPYISDADVDFNLVVNGTVSRLSDYEPLKSQMVLRCDHHRRRWMPDLPNGGCMTRESIDATLKALVKPKSTARSLPNTTQAVEKKMRTNSVKSMEVTTNNTAAAMTLTTTTPEAPVLVAPLNAPVKSDGNNKSIGNGSSLSHGSSAAMGAIFGFILCLIVLLIIVFIFRQRLSRLVRSKLATSNTLPGRFPGSGMFMNTLSGSLTFSRHRKGHYFSPSRHPNVIMSQSAVSIPHHPQQWLNGSSVSVVKPTSAAVSLGNLHTSKPSLSRLPPPSMSPTQAKRPMSDLELGLPDAYGLQQTLHNNVQQQPGPPSSVTTPNSTSLSTQRQTLLSADTVTTNISAGQPSPTITMGYCGASADRLAEGFVEPPDVNQVFSATLPWKSKPQGGVAGGLKRLSTFIRSAMSGSSASFHGNHSNHGNHHHQQMITPGVARRQNFASFASSPSSAANSAGLLSSAQSRSSYTSDVTIQPGEYWRRMLNKQRRTIYPFSILRLSLPSYTCHCLSCRLRLVAKRFDAFDSQGHGTDGKTATLNMDTYLEPIDGVDSLGRSDTNPAVEDLSVTELISGGTFSEDSDTGHQASWPSISAENCRNGGPTNAAIEGTSSTKDGSGGYGESSSSIAKAPGGAPIAVSDPTVSLGDASFEEDTCSTADYFTYDEGHRSHSRRHDRVIRRPRLSPPSPRSRPLSEAMLSNHYYDKSELLNVLGFTGDSKGDKANDCLQNLPFRPTNSTSRPTSVGIYSNDDEDLEEDSSLYEAVDRRKRKLDETDALPPPPSPPSQTLLTPTASQKNVEALASRCNPSGDGVNARYQHHRGSTKVTSTNASTSTLIAELSPLSRSSASRSPSPIQPVTGTPHTVPYANLSNL</sequence>
<organism evidence="3">
    <name type="scientific">Hydatigena taeniaeformis</name>
    <name type="common">Feline tapeworm</name>
    <name type="synonym">Taenia taeniaeformis</name>
    <dbReference type="NCBI Taxonomy" id="6205"/>
    <lineage>
        <taxon>Eukaryota</taxon>
        <taxon>Metazoa</taxon>
        <taxon>Spiralia</taxon>
        <taxon>Lophotrochozoa</taxon>
        <taxon>Platyhelminthes</taxon>
        <taxon>Cestoda</taxon>
        <taxon>Eucestoda</taxon>
        <taxon>Cyclophyllidea</taxon>
        <taxon>Taeniidae</taxon>
        <taxon>Hydatigera</taxon>
    </lineage>
</organism>
<keyword evidence="2" id="KW-0472">Membrane</keyword>
<feature type="compositionally biased region" description="Low complexity" evidence="1">
    <location>
        <begin position="1028"/>
        <end position="1041"/>
    </location>
</feature>
<feature type="transmembrane region" description="Helical" evidence="2">
    <location>
        <begin position="342"/>
        <end position="364"/>
    </location>
</feature>
<evidence type="ECO:0000256" key="2">
    <source>
        <dbReference type="SAM" id="Phobius"/>
    </source>
</evidence>
<keyword evidence="2" id="KW-1133">Transmembrane helix</keyword>
<keyword evidence="2" id="KW-0812">Transmembrane</keyword>
<accession>A0A158REH3</accession>
<feature type="region of interest" description="Disordered" evidence="1">
    <location>
        <begin position="914"/>
        <end position="979"/>
    </location>
</feature>
<feature type="compositionally biased region" description="Polar residues" evidence="1">
    <location>
        <begin position="1012"/>
        <end position="1024"/>
    </location>
</feature>
<feature type="compositionally biased region" description="Polar residues" evidence="1">
    <location>
        <begin position="773"/>
        <end position="785"/>
    </location>
</feature>
<reference evidence="3" key="1">
    <citation type="submission" date="2016-04" db="UniProtKB">
        <authorList>
            <consortium name="WormBaseParasite"/>
        </authorList>
    </citation>
    <scope>IDENTIFICATION</scope>
</reference>
<feature type="compositionally biased region" description="Basic residues" evidence="1">
    <location>
        <begin position="858"/>
        <end position="871"/>
    </location>
</feature>
<evidence type="ECO:0000313" key="3">
    <source>
        <dbReference type="WBParaSite" id="TTAC_0000730501-mRNA-1"/>
    </source>
</evidence>
<feature type="region of interest" description="Disordered" evidence="1">
    <location>
        <begin position="454"/>
        <end position="479"/>
    </location>
</feature>
<feature type="region of interest" description="Disordered" evidence="1">
    <location>
        <begin position="763"/>
        <end position="822"/>
    </location>
</feature>
<feature type="compositionally biased region" description="Acidic residues" evidence="1">
    <location>
        <begin position="938"/>
        <end position="948"/>
    </location>
</feature>
<feature type="compositionally biased region" description="Polar residues" evidence="1">
    <location>
        <begin position="923"/>
        <end position="935"/>
    </location>
</feature>
<name>A0A158REH3_HYDTA</name>
<feature type="region of interest" description="Disordered" evidence="1">
    <location>
        <begin position="993"/>
        <end position="1061"/>
    </location>
</feature>
<protein>
    <submittedName>
        <fullName evidence="3">ZP domain-containing protein</fullName>
    </submittedName>
</protein>